<feature type="domain" description="Sin" evidence="1">
    <location>
        <begin position="6"/>
        <end position="44"/>
    </location>
</feature>
<keyword evidence="3" id="KW-1185">Reference proteome</keyword>
<dbReference type="Proteomes" id="UP001218246">
    <property type="component" value="Unassembled WGS sequence"/>
</dbReference>
<dbReference type="PROSITE" id="PS51500">
    <property type="entry name" value="SIN"/>
    <property type="match status" value="1"/>
</dbReference>
<dbReference type="RefSeq" id="WP_124564398.1">
    <property type="nucleotide sequence ID" value="NZ_JARRRY010000002.1"/>
</dbReference>
<sequence length="45" mass="5184">MKQAQPTAVQQENNLDQEWLDLIIEAIDMGISAEEVRKFLRNPSI</sequence>
<organism evidence="2 3">
    <name type="scientific">Ectobacillus antri</name>
    <dbReference type="NCBI Taxonomy" id="2486280"/>
    <lineage>
        <taxon>Bacteria</taxon>
        <taxon>Bacillati</taxon>
        <taxon>Bacillota</taxon>
        <taxon>Bacilli</taxon>
        <taxon>Bacillales</taxon>
        <taxon>Bacillaceae</taxon>
        <taxon>Ectobacillus</taxon>
    </lineage>
</organism>
<evidence type="ECO:0000313" key="2">
    <source>
        <dbReference type="EMBL" id="MDG5753490.1"/>
    </source>
</evidence>
<dbReference type="EMBL" id="JARULN010000003">
    <property type="protein sequence ID" value="MDG5753490.1"/>
    <property type="molecule type" value="Genomic_DNA"/>
</dbReference>
<evidence type="ECO:0000259" key="1">
    <source>
        <dbReference type="PROSITE" id="PS51500"/>
    </source>
</evidence>
<dbReference type="InterPro" id="IPR036281">
    <property type="entry name" value="SinR/SinI_dimer_dom_sf"/>
</dbReference>
<evidence type="ECO:0000313" key="3">
    <source>
        <dbReference type="Proteomes" id="UP001218246"/>
    </source>
</evidence>
<dbReference type="Pfam" id="PF08671">
    <property type="entry name" value="SinI"/>
    <property type="match status" value="1"/>
</dbReference>
<gene>
    <name evidence="2" type="ORF">P6P90_05805</name>
</gene>
<dbReference type="InterPro" id="IPR010981">
    <property type="entry name" value="SinR/SinI_dimer_dom"/>
</dbReference>
<accession>A0ABT6H393</accession>
<proteinExistence type="predicted"/>
<dbReference type="SUPFAM" id="SSF47406">
    <property type="entry name" value="SinR repressor dimerisation domain-like"/>
    <property type="match status" value="1"/>
</dbReference>
<reference evidence="2 3" key="1">
    <citation type="submission" date="2023-04" db="EMBL/GenBank/DDBJ databases">
        <title>Ectobacillus antri isolated from activated sludge.</title>
        <authorList>
            <person name="Yan P."/>
            <person name="Liu X."/>
        </authorList>
    </citation>
    <scope>NUCLEOTIDE SEQUENCE [LARGE SCALE GENOMIC DNA]</scope>
    <source>
        <strain evidence="2 3">C18H</strain>
    </source>
</reference>
<comment type="caution">
    <text evidence="2">The sequence shown here is derived from an EMBL/GenBank/DDBJ whole genome shotgun (WGS) entry which is preliminary data.</text>
</comment>
<protein>
    <submittedName>
        <fullName evidence="2">Anti-repressor SinI family protein</fullName>
    </submittedName>
</protein>
<name>A0ABT6H393_9BACI</name>